<dbReference type="Proteomes" id="UP000032160">
    <property type="component" value="Chromosome I"/>
</dbReference>
<gene>
    <name evidence="1" type="ORF">BN1012_Phect1379</name>
</gene>
<dbReference type="KEGG" id="pect:BN1012_Phect1379"/>
<evidence type="ECO:0000313" key="2">
    <source>
        <dbReference type="Proteomes" id="UP000032160"/>
    </source>
</evidence>
<dbReference type="AlphaFoldDB" id="X5M8G3"/>
<proteinExistence type="predicted"/>
<protein>
    <submittedName>
        <fullName evidence="1">Uncharacterized protein</fullName>
    </submittedName>
</protein>
<dbReference type="HOGENOM" id="CLU_3248832_0_0_5"/>
<accession>X5M8G3</accession>
<sequence>MPFVHGGGGHASALGAFSRTVWQVWVMRVTLAWVPAGGFLEL</sequence>
<keyword evidence="2" id="KW-1185">Reference proteome</keyword>
<evidence type="ECO:0000313" key="1">
    <source>
        <dbReference type="EMBL" id="CDO59593.1"/>
    </source>
</evidence>
<dbReference type="EMBL" id="HG966617">
    <property type="protein sequence ID" value="CDO59593.1"/>
    <property type="molecule type" value="Genomic_DNA"/>
</dbReference>
<name>X5M8G3_9HYPH</name>
<reference evidence="1 2" key="1">
    <citation type="journal article" date="2014" name="Front. Genet.">
        <title>Genome and metabolic network of "Candidatus Phaeomarinobacter ectocarpi" Ec32, a new candidate genus of Alphaproteobacteria frequently associated with brown algae.</title>
        <authorList>
            <person name="Dittami S.M."/>
            <person name="Barbeyron T."/>
            <person name="Boyen C."/>
            <person name="Cambefort J."/>
            <person name="Collet G."/>
            <person name="Delage L."/>
            <person name="Gobet A."/>
            <person name="Groisillier A."/>
            <person name="Leblanc C."/>
            <person name="Michel G."/>
            <person name="Scornet D."/>
            <person name="Siegel A."/>
            <person name="Tapia J.E."/>
            <person name="Tonon T."/>
        </authorList>
    </citation>
    <scope>NUCLEOTIDE SEQUENCE [LARGE SCALE GENOMIC DNA]</scope>
    <source>
        <strain evidence="1 2">Ec32</strain>
    </source>
</reference>
<organism evidence="1 2">
    <name type="scientific">Candidatus Phaeomarinibacter ectocarpi</name>
    <dbReference type="NCBI Taxonomy" id="1458461"/>
    <lineage>
        <taxon>Bacteria</taxon>
        <taxon>Pseudomonadati</taxon>
        <taxon>Pseudomonadota</taxon>
        <taxon>Alphaproteobacteria</taxon>
        <taxon>Hyphomicrobiales</taxon>
        <taxon>Parvibaculaceae</taxon>
        <taxon>Candidatus Phaeomarinibacter</taxon>
    </lineage>
</organism>
<dbReference type="STRING" id="1458461.BN1012_Phect1379"/>